<gene>
    <name evidence="1" type="ORF">HV178_18030</name>
    <name evidence="2" type="ORF">HV178_23440</name>
</gene>
<proteinExistence type="predicted"/>
<evidence type="ECO:0000313" key="3">
    <source>
        <dbReference type="Proteomes" id="UP000512222"/>
    </source>
</evidence>
<dbReference type="InterPro" id="IPR037053">
    <property type="entry name" value="Phage_tail_collar_dom_sf"/>
</dbReference>
<dbReference type="Proteomes" id="UP000512222">
    <property type="component" value="Chromosome"/>
</dbReference>
<dbReference type="SUPFAM" id="SSF88874">
    <property type="entry name" value="Receptor-binding domain of short tail fibre protein gp12"/>
    <property type="match status" value="1"/>
</dbReference>
<dbReference type="EMBL" id="CP056573">
    <property type="protein sequence ID" value="QLV32748.1"/>
    <property type="molecule type" value="Genomic_DNA"/>
</dbReference>
<evidence type="ECO:0000313" key="1">
    <source>
        <dbReference type="EMBL" id="QLV31754.1"/>
    </source>
</evidence>
<sequence length="180" mass="19323">MAGIMPFKRLTIIIRNVRLGAGAPAIGIPFFWPSSAMPNTVMDEWADMVFLKFNGATFSATTYPKLALVIPSLKLPEARGDFPRIWDDGRGVDSGRALLSEQLDAMQNVTGSLSDNTMGSASSASGVFNVDSGSGVKYAAPSVGNAFGYYGVTFDLSRNARTSAETRPRNIAFNFLVRAK</sequence>
<name>A0AAP9QFD5_CITFR</name>
<dbReference type="Gene3D" id="3.90.1340.10">
    <property type="entry name" value="Phage tail collar domain"/>
    <property type="match status" value="1"/>
</dbReference>
<protein>
    <submittedName>
        <fullName evidence="1">Phage tail protein</fullName>
    </submittedName>
</protein>
<reference evidence="3" key="1">
    <citation type="submission" date="2020-06" db="EMBL/GenBank/DDBJ databases">
        <title>REHAB project genomes.</title>
        <authorList>
            <person name="Shaw L.P."/>
        </authorList>
    </citation>
    <scope>NUCLEOTIDE SEQUENCE [LARGE SCALE GENOMIC DNA]</scope>
    <source>
        <strain evidence="3">RHBSTW-00370</strain>
    </source>
</reference>
<organism evidence="1 3">
    <name type="scientific">Citrobacter freundii</name>
    <dbReference type="NCBI Taxonomy" id="546"/>
    <lineage>
        <taxon>Bacteria</taxon>
        <taxon>Pseudomonadati</taxon>
        <taxon>Pseudomonadota</taxon>
        <taxon>Gammaproteobacteria</taxon>
        <taxon>Enterobacterales</taxon>
        <taxon>Enterobacteriaceae</taxon>
        <taxon>Citrobacter</taxon>
        <taxon>Citrobacter freundii complex</taxon>
    </lineage>
</organism>
<accession>A0AAP9QFD5</accession>
<evidence type="ECO:0000313" key="2">
    <source>
        <dbReference type="EMBL" id="QLV32748.1"/>
    </source>
</evidence>
<reference evidence="1" key="2">
    <citation type="journal article" date="2021" name="Microb. Genom.">
        <title>A genomic epidemiological study shows that prevalence of antimicrobial resistance in Enterobacterales is associated with the livestock host, as well as antimicrobial usage.</title>
        <authorList>
            <person name="AbuOun M."/>
            <person name="Jones H."/>
            <person name="Stubberfield E."/>
            <person name="Gilson D."/>
            <person name="Shaw L.P."/>
            <person name="Hubbard A.T.M."/>
            <person name="Chau K.K."/>
            <person name="Sebra R."/>
            <person name="Peto T.E.A."/>
            <person name="Crook D.W."/>
            <person name="Read D.S."/>
            <person name="Gweon H.S."/>
            <person name="Walker A.S."/>
            <person name="Stoesser N."/>
            <person name="Smith R.P."/>
            <person name="Anjum M.F."/>
            <person name="On Behalf Of The Rehab Consortium."/>
        </authorList>
    </citation>
    <scope>NUCLEOTIDE SEQUENCE</scope>
    <source>
        <strain evidence="1">RHBSTW-00370</strain>
    </source>
</reference>
<dbReference type="AlphaFoldDB" id="A0AAP9QFD5"/>
<dbReference type="EMBL" id="CP056573">
    <property type="protein sequence ID" value="QLV31754.1"/>
    <property type="molecule type" value="Genomic_DNA"/>
</dbReference>